<comment type="subcellular location">
    <subcellularLocation>
        <location evidence="1">Cytoplasm</location>
    </subcellularLocation>
</comment>
<evidence type="ECO:0000313" key="6">
    <source>
        <dbReference type="EMBL" id="RKP21770.1"/>
    </source>
</evidence>
<evidence type="ECO:0000256" key="2">
    <source>
        <dbReference type="ARBA" id="ARBA00009758"/>
    </source>
</evidence>
<dbReference type="GO" id="GO:0007266">
    <property type="term" value="P:Rho protein signal transduction"/>
    <property type="evidence" value="ECO:0007669"/>
    <property type="project" value="InterPro"/>
</dbReference>
<keyword evidence="3" id="KW-0343">GTPase activation</keyword>
<dbReference type="EMBL" id="ML004929">
    <property type="protein sequence ID" value="RKP21770.1"/>
    <property type="molecule type" value="Genomic_DNA"/>
</dbReference>
<gene>
    <name evidence="6" type="ORF">ROZALSC1DRAFT_18825</name>
</gene>
<dbReference type="Proteomes" id="UP000281549">
    <property type="component" value="Unassembled WGS sequence"/>
</dbReference>
<comment type="similarity">
    <text evidence="2">Belongs to the Rho GDI family.</text>
</comment>
<dbReference type="PRINTS" id="PR00492">
    <property type="entry name" value="RHOGDI"/>
</dbReference>
<dbReference type="SUPFAM" id="SSF81296">
    <property type="entry name" value="E set domains"/>
    <property type="match status" value="1"/>
</dbReference>
<dbReference type="FunFam" id="2.70.50.30:FF:000004">
    <property type="entry name" value="Rho GDP-dissociation inhibitor 1"/>
    <property type="match status" value="1"/>
</dbReference>
<dbReference type="AlphaFoldDB" id="A0A4P9YSN4"/>
<accession>A0A4P9YSN4</accession>
<dbReference type="GO" id="GO:0005094">
    <property type="term" value="F:Rho GDP-dissociation inhibitor activity"/>
    <property type="evidence" value="ECO:0007669"/>
    <property type="project" value="InterPro"/>
</dbReference>
<reference evidence="7" key="1">
    <citation type="journal article" date="2018" name="Nat. Microbiol.">
        <title>Leveraging single-cell genomics to expand the fungal tree of life.</title>
        <authorList>
            <person name="Ahrendt S.R."/>
            <person name="Quandt C.A."/>
            <person name="Ciobanu D."/>
            <person name="Clum A."/>
            <person name="Salamov A."/>
            <person name="Andreopoulos B."/>
            <person name="Cheng J.F."/>
            <person name="Woyke T."/>
            <person name="Pelin A."/>
            <person name="Henrissat B."/>
            <person name="Reynolds N.K."/>
            <person name="Benny G.L."/>
            <person name="Smith M.E."/>
            <person name="James T.Y."/>
            <person name="Grigoriev I.V."/>
        </authorList>
    </citation>
    <scope>NUCLEOTIDE SEQUENCE [LARGE SCALE GENOMIC DNA]</scope>
    <source>
        <strain evidence="7">CSF55</strain>
    </source>
</reference>
<evidence type="ECO:0000256" key="3">
    <source>
        <dbReference type="ARBA" id="ARBA00022468"/>
    </source>
</evidence>
<evidence type="ECO:0000256" key="4">
    <source>
        <dbReference type="ARBA" id="ARBA00022490"/>
    </source>
</evidence>
<name>A0A4P9YSN4_ROZAC</name>
<sequence length="173" mass="19781">MTVPNVPLTNDEEDLRPSETIGYKPPEKKTIEELKMMDGDDESLTKWKQTLLKSVSKIEDTKSNKPVLIAKLAMESEGRPDYVMNLSTTEQIEELKNKVFVVKEGIDFRLKVTFYVNNDVIPGLKYIQVMKRKGIKVDKMEEMIGSYGPSDEPYTKSFSPETLPSGMVNHRFN</sequence>
<dbReference type="GO" id="GO:0016020">
    <property type="term" value="C:membrane"/>
    <property type="evidence" value="ECO:0007669"/>
    <property type="project" value="TreeGrafter"/>
</dbReference>
<keyword evidence="4" id="KW-0963">Cytoplasm</keyword>
<feature type="region of interest" description="Disordered" evidence="5">
    <location>
        <begin position="1"/>
        <end position="29"/>
    </location>
</feature>
<protein>
    <submittedName>
        <fullName evidence="6">Rho-GDP dissociation inhibitor</fullName>
    </submittedName>
</protein>
<dbReference type="PANTHER" id="PTHR10980">
    <property type="entry name" value="RHO GDP-DISSOCIATION INHIBITOR"/>
    <property type="match status" value="1"/>
</dbReference>
<dbReference type="GO" id="GO:0005096">
    <property type="term" value="F:GTPase activator activity"/>
    <property type="evidence" value="ECO:0007669"/>
    <property type="project" value="UniProtKB-KW"/>
</dbReference>
<organism evidence="6 7">
    <name type="scientific">Rozella allomycis (strain CSF55)</name>
    <dbReference type="NCBI Taxonomy" id="988480"/>
    <lineage>
        <taxon>Eukaryota</taxon>
        <taxon>Fungi</taxon>
        <taxon>Fungi incertae sedis</taxon>
        <taxon>Cryptomycota</taxon>
        <taxon>Cryptomycota incertae sedis</taxon>
        <taxon>Rozella</taxon>
    </lineage>
</organism>
<dbReference type="GO" id="GO:0005829">
    <property type="term" value="C:cytosol"/>
    <property type="evidence" value="ECO:0007669"/>
    <property type="project" value="TreeGrafter"/>
</dbReference>
<dbReference type="InterPro" id="IPR014756">
    <property type="entry name" value="Ig_E-set"/>
</dbReference>
<evidence type="ECO:0000256" key="1">
    <source>
        <dbReference type="ARBA" id="ARBA00004496"/>
    </source>
</evidence>
<evidence type="ECO:0000256" key="5">
    <source>
        <dbReference type="SAM" id="MobiDB-lite"/>
    </source>
</evidence>
<dbReference type="Gene3D" id="2.70.50.30">
    <property type="entry name" value="Coagulation Factor XIII, subunit A, domain 1"/>
    <property type="match status" value="1"/>
</dbReference>
<evidence type="ECO:0000313" key="7">
    <source>
        <dbReference type="Proteomes" id="UP000281549"/>
    </source>
</evidence>
<dbReference type="InterPro" id="IPR000406">
    <property type="entry name" value="Rho_GDI"/>
</dbReference>
<proteinExistence type="inferred from homology"/>
<dbReference type="InterPro" id="IPR024792">
    <property type="entry name" value="RhoGDI_dom_sf"/>
</dbReference>
<dbReference type="Pfam" id="PF02115">
    <property type="entry name" value="Rho_GDI"/>
    <property type="match status" value="1"/>
</dbReference>
<dbReference type="PANTHER" id="PTHR10980:SF3">
    <property type="entry name" value="LD16419P"/>
    <property type="match status" value="1"/>
</dbReference>